<protein>
    <submittedName>
        <fullName evidence="1">Uncharacterized protein</fullName>
    </submittedName>
</protein>
<name>A0ACC2I6F9_9PEZI</name>
<comment type="caution">
    <text evidence="1">The sequence shown here is derived from an EMBL/GenBank/DDBJ whole genome shotgun (WGS) entry which is preliminary data.</text>
</comment>
<dbReference type="Proteomes" id="UP001153334">
    <property type="component" value="Unassembled WGS sequence"/>
</dbReference>
<reference evidence="1" key="1">
    <citation type="submission" date="2022-11" db="EMBL/GenBank/DDBJ databases">
        <title>Genome Sequence of Nemania bipapillata.</title>
        <authorList>
            <person name="Buettner E."/>
        </authorList>
    </citation>
    <scope>NUCLEOTIDE SEQUENCE</scope>
    <source>
        <strain evidence="1">CP14</strain>
    </source>
</reference>
<dbReference type="EMBL" id="JAPESX010001886">
    <property type="protein sequence ID" value="KAJ8110738.1"/>
    <property type="molecule type" value="Genomic_DNA"/>
</dbReference>
<proteinExistence type="predicted"/>
<accession>A0ACC2I6F9</accession>
<evidence type="ECO:0000313" key="1">
    <source>
        <dbReference type="EMBL" id="KAJ8110738.1"/>
    </source>
</evidence>
<organism evidence="1 2">
    <name type="scientific">Nemania bipapillata</name>
    <dbReference type="NCBI Taxonomy" id="110536"/>
    <lineage>
        <taxon>Eukaryota</taxon>
        <taxon>Fungi</taxon>
        <taxon>Dikarya</taxon>
        <taxon>Ascomycota</taxon>
        <taxon>Pezizomycotina</taxon>
        <taxon>Sordariomycetes</taxon>
        <taxon>Xylariomycetidae</taxon>
        <taxon>Xylariales</taxon>
        <taxon>Xylariaceae</taxon>
        <taxon>Nemania</taxon>
    </lineage>
</organism>
<evidence type="ECO:0000313" key="2">
    <source>
        <dbReference type="Proteomes" id="UP001153334"/>
    </source>
</evidence>
<keyword evidence="2" id="KW-1185">Reference proteome</keyword>
<sequence>MSLHLAAYSDSKKYGPVLRHGPNKLIFNSATALRDIYNNEKTNKSRVYLLTVASGKPSIFSMLDVRKHRNRRKIIGQAINDKAMRAFEPAMAEQIEIFIQQLSISSRESAPVDMTERCKLLGMDIVGLLAFGCALNLQTDPTNLHVVTGIAVKAYQHNCIMQCPLLQKLGLENFVERSGSEARLKFAESLQHIIATRLSEPIHARDDLYSTIAAHLGNTADGIETSELWSEALFFLPAGGDTATTAMASLFFYLSRNPRVYEKLVTEIRSTFKQYEDIKGGQQLAGCRYLRACIDEALRITPPVAGTLWRETCEPVVIDGHVVPAGTQVGVNSYSIHHNEEYFPRPFEFDPDRWLVKDEAQLSLMNSAFFAFSLGSRACAGKSMAYLETGLTMAKAIWLFDFEIAPGELGAVGEGIPGKGGERGRRNEFQLYDTFGSRHDGPYLIFHPRGDPLSGAV</sequence>
<gene>
    <name evidence="1" type="ORF">ONZ43_g5796</name>
</gene>